<evidence type="ECO:0000313" key="1">
    <source>
        <dbReference type="EMBL" id="KAF7375684.1"/>
    </source>
</evidence>
<organism evidence="1 2">
    <name type="scientific">Mycena sanguinolenta</name>
    <dbReference type="NCBI Taxonomy" id="230812"/>
    <lineage>
        <taxon>Eukaryota</taxon>
        <taxon>Fungi</taxon>
        <taxon>Dikarya</taxon>
        <taxon>Basidiomycota</taxon>
        <taxon>Agaricomycotina</taxon>
        <taxon>Agaricomycetes</taxon>
        <taxon>Agaricomycetidae</taxon>
        <taxon>Agaricales</taxon>
        <taxon>Marasmiineae</taxon>
        <taxon>Mycenaceae</taxon>
        <taxon>Mycena</taxon>
    </lineage>
</organism>
<dbReference type="EMBL" id="JACAZH010000002">
    <property type="protein sequence ID" value="KAF7375684.1"/>
    <property type="molecule type" value="Genomic_DNA"/>
</dbReference>
<comment type="caution">
    <text evidence="1">The sequence shown here is derived from an EMBL/GenBank/DDBJ whole genome shotgun (WGS) entry which is preliminary data.</text>
</comment>
<protein>
    <recommendedName>
        <fullName evidence="3">F-box domain-containing protein</fullName>
    </recommendedName>
</protein>
<accession>A0A8H7DHK1</accession>
<keyword evidence="2" id="KW-1185">Reference proteome</keyword>
<evidence type="ECO:0000313" key="2">
    <source>
        <dbReference type="Proteomes" id="UP000623467"/>
    </source>
</evidence>
<dbReference type="Proteomes" id="UP000623467">
    <property type="component" value="Unassembled WGS sequence"/>
</dbReference>
<proteinExistence type="predicted"/>
<gene>
    <name evidence="1" type="ORF">MSAN_00457700</name>
</gene>
<sequence length="348" mass="39554">MGQGWQVVNVDRRETLGWWGKLGECLFDGSARSLNRILRVPPPLPSCDNLIFPFKPSALCNEATGRRGALYFPKTAPQSSLLVNLPVEMIWEIYSHMKDFSDIVCLTLTCQPMWNIGRRKIYDWVASFVAFSWAGDRIVCLGDYLLENQISAHEHLLTPEEAVGFNGFDQHDREYNFYNYPFCDVSHLVGTFSAWQLVHGFMLPRRIASLTDWTSYLHSFHCLVDLHYVTPTTQPAVLRNLSRHQYIRESALIAWKQGSGVAHAKNAGIGEIVLSRICFSTNGSVNMVWEGDIHRDVWAGDRLDIVAPDWLERLEGDADAWTDVSDEVLKEVEGIWRSEYEPDGATAN</sequence>
<dbReference type="AlphaFoldDB" id="A0A8H7DHK1"/>
<evidence type="ECO:0008006" key="3">
    <source>
        <dbReference type="Google" id="ProtNLM"/>
    </source>
</evidence>
<reference evidence="1" key="1">
    <citation type="submission" date="2020-05" db="EMBL/GenBank/DDBJ databases">
        <title>Mycena genomes resolve the evolution of fungal bioluminescence.</title>
        <authorList>
            <person name="Tsai I.J."/>
        </authorList>
    </citation>
    <scope>NUCLEOTIDE SEQUENCE</scope>
    <source>
        <strain evidence="1">160909Yilan</strain>
    </source>
</reference>
<dbReference type="OrthoDB" id="2588098at2759"/>
<name>A0A8H7DHK1_9AGAR</name>